<name>A0A0F9QEF4_9ZZZZ</name>
<gene>
    <name evidence="1" type="ORF">LCGC14_1105840</name>
</gene>
<proteinExistence type="predicted"/>
<sequence>MPTTWLYPKIFPCADIGGQINYRNGSPYAAYCPPGAGTWIGQWGDTPHYNWYRLLWKWPLGDIPAEQEITRAVLHIYYGYHYGGGTKPQLIDAYHITTPDPGDFPQAILDINDWDTGADLIQASWGGFPVWGGNYGYKTLDVTDFLKSDYDADKDWFPIRLRGFPEDTNLTNWVFVTMYFNAGSGPRPDGTSGALLPLIEVEFTPPPPGAVFRSRQYLVAAQRPRLDIQYIIVKIT</sequence>
<dbReference type="AlphaFoldDB" id="A0A0F9QEF4"/>
<evidence type="ECO:0000313" key="1">
    <source>
        <dbReference type="EMBL" id="KKN03628.1"/>
    </source>
</evidence>
<protein>
    <submittedName>
        <fullName evidence="1">Uncharacterized protein</fullName>
    </submittedName>
</protein>
<reference evidence="1" key="1">
    <citation type="journal article" date="2015" name="Nature">
        <title>Complex archaea that bridge the gap between prokaryotes and eukaryotes.</title>
        <authorList>
            <person name="Spang A."/>
            <person name="Saw J.H."/>
            <person name="Jorgensen S.L."/>
            <person name="Zaremba-Niedzwiedzka K."/>
            <person name="Martijn J."/>
            <person name="Lind A.E."/>
            <person name="van Eijk R."/>
            <person name="Schleper C."/>
            <person name="Guy L."/>
            <person name="Ettema T.J."/>
        </authorList>
    </citation>
    <scope>NUCLEOTIDE SEQUENCE</scope>
</reference>
<comment type="caution">
    <text evidence="1">The sequence shown here is derived from an EMBL/GenBank/DDBJ whole genome shotgun (WGS) entry which is preliminary data.</text>
</comment>
<organism evidence="1">
    <name type="scientific">marine sediment metagenome</name>
    <dbReference type="NCBI Taxonomy" id="412755"/>
    <lineage>
        <taxon>unclassified sequences</taxon>
        <taxon>metagenomes</taxon>
        <taxon>ecological metagenomes</taxon>
    </lineage>
</organism>
<accession>A0A0F9QEF4</accession>
<dbReference type="EMBL" id="LAZR01005015">
    <property type="protein sequence ID" value="KKN03628.1"/>
    <property type="molecule type" value="Genomic_DNA"/>
</dbReference>